<keyword evidence="3" id="KW-1134">Transmembrane beta strand</keyword>
<reference evidence="8 9" key="1">
    <citation type="submission" date="2016-10" db="EMBL/GenBank/DDBJ databases">
        <authorList>
            <person name="de Groot N.N."/>
        </authorList>
    </citation>
    <scope>NUCLEOTIDE SEQUENCE [LARGE SCALE GENOMIC DNA]</scope>
    <source>
        <strain evidence="8 9">CGMCC 1.9156</strain>
    </source>
</reference>
<dbReference type="GO" id="GO:0015483">
    <property type="term" value="F:long-chain fatty acid transporting porin activity"/>
    <property type="evidence" value="ECO:0007669"/>
    <property type="project" value="TreeGrafter"/>
</dbReference>
<proteinExistence type="inferred from homology"/>
<evidence type="ECO:0000256" key="5">
    <source>
        <dbReference type="ARBA" id="ARBA00022729"/>
    </source>
</evidence>
<dbReference type="InterPro" id="IPR005017">
    <property type="entry name" value="OMPP1/FadL/TodX"/>
</dbReference>
<dbReference type="STRING" id="655355.SAMN05216283_102121"/>
<dbReference type="PANTHER" id="PTHR35093:SF8">
    <property type="entry name" value="OUTER MEMBRANE PROTEIN NMB0088-RELATED"/>
    <property type="match status" value="1"/>
</dbReference>
<keyword evidence="5" id="KW-0732">Signal</keyword>
<evidence type="ECO:0000256" key="7">
    <source>
        <dbReference type="ARBA" id="ARBA00023237"/>
    </source>
</evidence>
<evidence type="ECO:0000256" key="1">
    <source>
        <dbReference type="ARBA" id="ARBA00004571"/>
    </source>
</evidence>
<protein>
    <recommendedName>
        <fullName evidence="10">Long-chain fatty acid transport protein</fullName>
    </recommendedName>
</protein>
<evidence type="ECO:0000313" key="9">
    <source>
        <dbReference type="Proteomes" id="UP000198964"/>
    </source>
</evidence>
<evidence type="ECO:0000256" key="2">
    <source>
        <dbReference type="ARBA" id="ARBA00008163"/>
    </source>
</evidence>
<dbReference type="SUPFAM" id="SSF56935">
    <property type="entry name" value="Porins"/>
    <property type="match status" value="1"/>
</dbReference>
<dbReference type="AlphaFoldDB" id="A0A1I2EKD9"/>
<keyword evidence="7" id="KW-0998">Cell outer membrane</keyword>
<evidence type="ECO:0000256" key="4">
    <source>
        <dbReference type="ARBA" id="ARBA00022692"/>
    </source>
</evidence>
<dbReference type="PANTHER" id="PTHR35093">
    <property type="entry name" value="OUTER MEMBRANE PROTEIN NMB0088-RELATED"/>
    <property type="match status" value="1"/>
</dbReference>
<dbReference type="Proteomes" id="UP000198964">
    <property type="component" value="Unassembled WGS sequence"/>
</dbReference>
<evidence type="ECO:0000256" key="3">
    <source>
        <dbReference type="ARBA" id="ARBA00022452"/>
    </source>
</evidence>
<comment type="similarity">
    <text evidence="2">Belongs to the OmpP1/FadL family.</text>
</comment>
<sequence>MNALFKNKKFYFCRLELMNFFMKRTTLLTVVCFLLLPAAWAGGVLTNANQSAQYIRMLSRNASTDIDAVYFNPAGLIKMEDGWHFAFYSQTIFQNKTVDSQFPLLNDGLYEGEVTIPVFPTAFAVYKKNDWAFSFGLGPNSGGGTADFDRGLASFEIPISKVVPALAGLKQLDPALDVQGYNADLSFEGSSVFWGIQLGATYKVNEVLSVYGGLRYLPSTNDYSGTIRNIQVNVGGNMTPAAAFLTQTSGMLSVKSDQLAGAAQGLQPLIDNGAGSFTLDQLEQNGYIDATQRTQIEGGLMSLGYSQEQIDVLNVNQAQTGFSQTSAVLAGTATSLGEKAGDLEDKEVDTKQKGTGFTPMIGVNISPIENLNIAVRYEMKTTLKLTNETEVDDLGLFPDGAESRSDIPAVLALGVGYKAKDWLEAQLSYSRYFDDQVGWGHNVRDLAIWKDVDPTKIRNREIDHNYWELALGLQFNLSDKFAVSVGGMRSNAGIAPSWQSDFGFSNPSHTGAFGISWKLADRLTLDAGFSNTFYEDQEVTFTDPDLPDYNDIYKKTTTNVAVGLSYSIF</sequence>
<organism evidence="8 9">
    <name type="scientific">Sunxiuqinia elliptica</name>
    <dbReference type="NCBI Taxonomy" id="655355"/>
    <lineage>
        <taxon>Bacteria</taxon>
        <taxon>Pseudomonadati</taxon>
        <taxon>Bacteroidota</taxon>
        <taxon>Bacteroidia</taxon>
        <taxon>Marinilabiliales</taxon>
        <taxon>Prolixibacteraceae</taxon>
        <taxon>Sunxiuqinia</taxon>
    </lineage>
</organism>
<keyword evidence="9" id="KW-1185">Reference proteome</keyword>
<evidence type="ECO:0008006" key="10">
    <source>
        <dbReference type="Google" id="ProtNLM"/>
    </source>
</evidence>
<dbReference type="GO" id="GO:0009279">
    <property type="term" value="C:cell outer membrane"/>
    <property type="evidence" value="ECO:0007669"/>
    <property type="project" value="UniProtKB-SubCell"/>
</dbReference>
<accession>A0A1I2EKD9</accession>
<name>A0A1I2EKD9_9BACT</name>
<dbReference type="Gene3D" id="2.40.160.60">
    <property type="entry name" value="Outer membrane protein transport protein (OMPP1/FadL/TodX)"/>
    <property type="match status" value="1"/>
</dbReference>
<gene>
    <name evidence="8" type="ORF">SAMN05216283_102121</name>
</gene>
<keyword evidence="4" id="KW-0812">Transmembrane</keyword>
<evidence type="ECO:0000256" key="6">
    <source>
        <dbReference type="ARBA" id="ARBA00023136"/>
    </source>
</evidence>
<evidence type="ECO:0000313" key="8">
    <source>
        <dbReference type="EMBL" id="SFE92928.1"/>
    </source>
</evidence>
<dbReference type="EMBL" id="FONW01000002">
    <property type="protein sequence ID" value="SFE92928.1"/>
    <property type="molecule type" value="Genomic_DNA"/>
</dbReference>
<keyword evidence="6" id="KW-0472">Membrane</keyword>
<comment type="subcellular location">
    <subcellularLocation>
        <location evidence="1">Cell outer membrane</location>
        <topology evidence="1">Multi-pass membrane protein</topology>
    </subcellularLocation>
</comment>